<name>A0A3S4QVB8_9ACAR</name>
<reference evidence="3" key="2">
    <citation type="submission" date="2018-11" db="EMBL/GenBank/DDBJ databases">
        <title>Trombidioid mite genomics.</title>
        <authorList>
            <person name="Dong X."/>
        </authorList>
    </citation>
    <scope>NUCLEOTIDE SEQUENCE</scope>
    <source>
        <strain evidence="3">UoL-WK</strain>
    </source>
</reference>
<dbReference type="InterPro" id="IPR046345">
    <property type="entry name" value="TraB_PrgY-like"/>
</dbReference>
<comment type="caution">
    <text evidence="3">The sequence shown here is derived from an EMBL/GenBank/DDBJ whole genome shotgun (WGS) entry which is preliminary data.</text>
</comment>
<reference evidence="3 4" key="1">
    <citation type="journal article" date="2018" name="Gigascience">
        <title>Genomes of trombidid mites reveal novel predicted allergens and laterally-transferred genes associated with secondary metabolism.</title>
        <authorList>
            <person name="Dong X."/>
            <person name="Chaisiri K."/>
            <person name="Xia D."/>
            <person name="Armstrong S.D."/>
            <person name="Fang Y."/>
            <person name="Donnelly M.J."/>
            <person name="Kadowaki T."/>
            <person name="McGarry J.W."/>
            <person name="Darby A.C."/>
            <person name="Makepeace B.L."/>
        </authorList>
    </citation>
    <scope>NUCLEOTIDE SEQUENCE [LARGE SCALE GENOMIC DNA]</scope>
    <source>
        <strain evidence="3">UoL-WK</strain>
    </source>
</reference>
<gene>
    <name evidence="3" type="ORF">B4U79_10703</name>
    <name evidence="2" type="ORF">B4U79_11174</name>
</gene>
<organism evidence="3 4">
    <name type="scientific">Dinothrombium tinctorium</name>
    <dbReference type="NCBI Taxonomy" id="1965070"/>
    <lineage>
        <taxon>Eukaryota</taxon>
        <taxon>Metazoa</taxon>
        <taxon>Ecdysozoa</taxon>
        <taxon>Arthropoda</taxon>
        <taxon>Chelicerata</taxon>
        <taxon>Arachnida</taxon>
        <taxon>Acari</taxon>
        <taxon>Acariformes</taxon>
        <taxon>Trombidiformes</taxon>
        <taxon>Prostigmata</taxon>
        <taxon>Anystina</taxon>
        <taxon>Parasitengona</taxon>
        <taxon>Trombidioidea</taxon>
        <taxon>Trombidiidae</taxon>
        <taxon>Dinothrombium</taxon>
    </lineage>
</organism>
<dbReference type="PANTHER" id="PTHR21530:SF7">
    <property type="entry name" value="TRAB DOMAIN-CONTAINING PROTEIN"/>
    <property type="match status" value="1"/>
</dbReference>
<sequence length="370" mass="41028">MSDEKQRYEDSDNSPTDCDKGVFCDEPDSSASDHSSDATFTFSNREENPELPETVTVLDAPYGGKVYLVGTSHFSEKSIEDVEETIKKTQPNVVVLELCESRLSILALDEKTILEEAKSPSITKLRSHIKEHGLVQGVMYVLLLTLTAHLTKELGMAPGGEFRRAFKQAKKVPGCLVHLGDRPVHITLRRAISSLPLWQKLKLAFSLLFNKESITKEEVEKCKQRDLLEEMLAEITGEFPALGKVFVEERDIYLAYSLQLAASPIPDMYSVNSYKPAIVVGVVGIGHVPGIVKNWSKVVDSDIPPLLTLPQRGLISIIIGKSVKYSFFGLLAWGCYKLFVPTSVTNTLLDIPLKTIEFLRTSVSSRGSII</sequence>
<evidence type="ECO:0000313" key="4">
    <source>
        <dbReference type="Proteomes" id="UP000285301"/>
    </source>
</evidence>
<accession>A0A3S4QVB8</accession>
<dbReference type="Proteomes" id="UP000285301">
    <property type="component" value="Unassembled WGS sequence"/>
</dbReference>
<dbReference type="AlphaFoldDB" id="A0A3S4QVB8"/>
<dbReference type="Pfam" id="PF01963">
    <property type="entry name" value="TraB_PrgY_gumN"/>
    <property type="match status" value="1"/>
</dbReference>
<dbReference type="EMBL" id="NCKU01003076">
    <property type="protein sequence ID" value="RWS08214.1"/>
    <property type="molecule type" value="Genomic_DNA"/>
</dbReference>
<protein>
    <submittedName>
        <fullName evidence="3">TraB domain-containing protein-like protein</fullName>
    </submittedName>
</protein>
<dbReference type="STRING" id="1965070.A0A3S4QVB8"/>
<evidence type="ECO:0000256" key="1">
    <source>
        <dbReference type="SAM" id="MobiDB-lite"/>
    </source>
</evidence>
<dbReference type="InterPro" id="IPR002816">
    <property type="entry name" value="TraB/PrgY/GumN_fam"/>
</dbReference>
<feature type="compositionally biased region" description="Basic and acidic residues" evidence="1">
    <location>
        <begin position="1"/>
        <end position="10"/>
    </location>
</feature>
<dbReference type="CDD" id="cd14726">
    <property type="entry name" value="TraB_PrgY-like"/>
    <property type="match status" value="1"/>
</dbReference>
<dbReference type="PANTHER" id="PTHR21530">
    <property type="entry name" value="PHEROMONE SHUTDOWN PROTEIN"/>
    <property type="match status" value="1"/>
</dbReference>
<proteinExistence type="predicted"/>
<dbReference type="EMBL" id="NCKU01006834">
    <property type="protein sequence ID" value="RWS03115.1"/>
    <property type="molecule type" value="Genomic_DNA"/>
</dbReference>
<evidence type="ECO:0000313" key="2">
    <source>
        <dbReference type="EMBL" id="RWS03115.1"/>
    </source>
</evidence>
<feature type="region of interest" description="Disordered" evidence="1">
    <location>
        <begin position="1"/>
        <end position="50"/>
    </location>
</feature>
<evidence type="ECO:0000313" key="3">
    <source>
        <dbReference type="EMBL" id="RWS08214.1"/>
    </source>
</evidence>
<dbReference type="OrthoDB" id="48306at2759"/>
<keyword evidence="4" id="KW-1185">Reference proteome</keyword>